<reference evidence="9" key="1">
    <citation type="journal article" date="2019" name="Int. J. Syst. Evol. Microbiol.">
        <title>The Global Catalogue of Microorganisms (GCM) 10K type strain sequencing project: providing services to taxonomists for standard genome sequencing and annotation.</title>
        <authorList>
            <consortium name="The Broad Institute Genomics Platform"/>
            <consortium name="The Broad Institute Genome Sequencing Center for Infectious Disease"/>
            <person name="Wu L."/>
            <person name="Ma J."/>
        </authorList>
    </citation>
    <scope>NUCLEOTIDE SEQUENCE [LARGE SCALE GENOMIC DNA]</scope>
    <source>
        <strain evidence="9">XZYJT-10</strain>
    </source>
</reference>
<sequence>MSASPEPEKGHIAQLFGRDSLYMLMWAVQIIGAALLTPITTRVLGLPEFGTITSANAVMQVLFVFAGLGLQTAVQREYSTFENPRGAHQLILAALVITAGFSAAAWFTVPFWAGALEMGDEQTALRWAVLWAGSSALTTISLGLLRSLDKLLMFSAVSFLQAVVAEALALGLVKFYRPTAEVFLGGQVAAQFVAALLGLVVAPPALLLWRDRHVLDRALRFALPLVPAALSTFVLSVSDRLVVEAQLGSAEVARYQVAYNVASMPMLLLSVLNSAWMPRFFGIADESERRGVLASSRDALYRLMLPVVVGFACGAPLVLRIWAPASYHPARLHFVVCIVLITAIPYAGQLAVTRTLMADGRTGAAAIGTLLAAVLNVGLNLALVPRFGLEGCAFATLAAYVFLYVALEAFGRGARVPPSPAVLKIQLAGAAALALASAWVSENALTLSLRAIAGAATLVWFVRVLRTIGTENRETEERTRPVHAEVLMVAATIEMSGIIPERRRGERRAVPATPREDERRFDDRRLTGKHWSRPPVGEDHLEGPR</sequence>
<keyword evidence="4 7" id="KW-1133">Transmembrane helix</keyword>
<evidence type="ECO:0000256" key="4">
    <source>
        <dbReference type="ARBA" id="ARBA00022989"/>
    </source>
</evidence>
<evidence type="ECO:0000313" key="9">
    <source>
        <dbReference type="Proteomes" id="UP001596548"/>
    </source>
</evidence>
<feature type="compositionally biased region" description="Basic and acidic residues" evidence="6">
    <location>
        <begin position="536"/>
        <end position="545"/>
    </location>
</feature>
<feature type="transmembrane region" description="Helical" evidence="7">
    <location>
        <begin position="21"/>
        <end position="39"/>
    </location>
</feature>
<dbReference type="PANTHER" id="PTHR30250:SF11">
    <property type="entry name" value="O-ANTIGEN TRANSPORTER-RELATED"/>
    <property type="match status" value="1"/>
</dbReference>
<evidence type="ECO:0000256" key="1">
    <source>
        <dbReference type="ARBA" id="ARBA00004651"/>
    </source>
</evidence>
<feature type="transmembrane region" description="Helical" evidence="7">
    <location>
        <begin position="125"/>
        <end position="145"/>
    </location>
</feature>
<proteinExistence type="predicted"/>
<feature type="transmembrane region" description="Helical" evidence="7">
    <location>
        <begin position="152"/>
        <end position="176"/>
    </location>
</feature>
<feature type="transmembrane region" description="Helical" evidence="7">
    <location>
        <begin position="90"/>
        <end position="113"/>
    </location>
</feature>
<dbReference type="Pfam" id="PF13440">
    <property type="entry name" value="Polysacc_synt_3"/>
    <property type="match status" value="1"/>
</dbReference>
<feature type="transmembrane region" description="Helical" evidence="7">
    <location>
        <begin position="51"/>
        <end position="70"/>
    </location>
</feature>
<feature type="transmembrane region" description="Helical" evidence="7">
    <location>
        <begin position="422"/>
        <end position="441"/>
    </location>
</feature>
<evidence type="ECO:0000256" key="3">
    <source>
        <dbReference type="ARBA" id="ARBA00022692"/>
    </source>
</evidence>
<dbReference type="PANTHER" id="PTHR30250">
    <property type="entry name" value="PST FAMILY PREDICTED COLANIC ACID TRANSPORTER"/>
    <property type="match status" value="1"/>
</dbReference>
<feature type="transmembrane region" description="Helical" evidence="7">
    <location>
        <begin position="331"/>
        <end position="352"/>
    </location>
</feature>
<evidence type="ECO:0000313" key="8">
    <source>
        <dbReference type="EMBL" id="MFC7273511.1"/>
    </source>
</evidence>
<accession>A0ABW2HLQ0</accession>
<feature type="transmembrane region" description="Helical" evidence="7">
    <location>
        <begin position="299"/>
        <end position="319"/>
    </location>
</feature>
<dbReference type="Proteomes" id="UP001596548">
    <property type="component" value="Unassembled WGS sequence"/>
</dbReference>
<feature type="compositionally biased region" description="Basic and acidic residues" evidence="6">
    <location>
        <begin position="503"/>
        <end position="526"/>
    </location>
</feature>
<dbReference type="EMBL" id="JBHTBJ010000003">
    <property type="protein sequence ID" value="MFC7273511.1"/>
    <property type="molecule type" value="Genomic_DNA"/>
</dbReference>
<feature type="transmembrane region" description="Helical" evidence="7">
    <location>
        <begin position="257"/>
        <end position="278"/>
    </location>
</feature>
<keyword evidence="5 7" id="KW-0472">Membrane</keyword>
<keyword evidence="9" id="KW-1185">Reference proteome</keyword>
<evidence type="ECO:0000256" key="5">
    <source>
        <dbReference type="ARBA" id="ARBA00023136"/>
    </source>
</evidence>
<organism evidence="8 9">
    <name type="scientific">Paractinoplanes rhizophilus</name>
    <dbReference type="NCBI Taxonomy" id="1416877"/>
    <lineage>
        <taxon>Bacteria</taxon>
        <taxon>Bacillati</taxon>
        <taxon>Actinomycetota</taxon>
        <taxon>Actinomycetes</taxon>
        <taxon>Micromonosporales</taxon>
        <taxon>Micromonosporaceae</taxon>
        <taxon>Paractinoplanes</taxon>
    </lineage>
</organism>
<evidence type="ECO:0000256" key="2">
    <source>
        <dbReference type="ARBA" id="ARBA00022475"/>
    </source>
</evidence>
<evidence type="ECO:0000256" key="6">
    <source>
        <dbReference type="SAM" id="MobiDB-lite"/>
    </source>
</evidence>
<protein>
    <submittedName>
        <fullName evidence="8">Lipopolysaccharide biosynthesis protein</fullName>
    </submittedName>
</protein>
<feature type="transmembrane region" description="Helical" evidence="7">
    <location>
        <begin position="393"/>
        <end position="410"/>
    </location>
</feature>
<feature type="transmembrane region" description="Helical" evidence="7">
    <location>
        <begin position="188"/>
        <end position="209"/>
    </location>
</feature>
<comment type="subcellular location">
    <subcellularLocation>
        <location evidence="1">Cell membrane</location>
        <topology evidence="1">Multi-pass membrane protein</topology>
    </subcellularLocation>
</comment>
<keyword evidence="2" id="KW-1003">Cell membrane</keyword>
<feature type="region of interest" description="Disordered" evidence="6">
    <location>
        <begin position="503"/>
        <end position="545"/>
    </location>
</feature>
<gene>
    <name evidence="8" type="ORF">ACFQS1_05935</name>
</gene>
<dbReference type="InterPro" id="IPR050833">
    <property type="entry name" value="Poly_Biosynth_Transport"/>
</dbReference>
<name>A0ABW2HLQ0_9ACTN</name>
<comment type="caution">
    <text evidence="8">The sequence shown here is derived from an EMBL/GenBank/DDBJ whole genome shotgun (WGS) entry which is preliminary data.</text>
</comment>
<keyword evidence="3 7" id="KW-0812">Transmembrane</keyword>
<dbReference type="RefSeq" id="WP_378965077.1">
    <property type="nucleotide sequence ID" value="NZ_JBHTBJ010000003.1"/>
</dbReference>
<feature type="transmembrane region" description="Helical" evidence="7">
    <location>
        <begin position="364"/>
        <end position="387"/>
    </location>
</feature>
<evidence type="ECO:0000256" key="7">
    <source>
        <dbReference type="SAM" id="Phobius"/>
    </source>
</evidence>